<sequence>MNPTDPAELEGTAYLSLQNPCNASCPMCLSWRDDSVLTAGTVRDALRALADEGWQRVIFTGGEFVTHPDFDALLTLTGRLGLDFGFITNGTVLEPGHDWLLDSPRLAKVVYSRDFADPERHATWRKLPAFPEQDITQALARISDRGVFCQLNTVLMPTNADDLADFTTLPFWPSLHLWHLIPVKGAIARTWNEETRRRLRTTVATLHATPGPGPTLISPLPSGFADIPLTEVRTSRPTGSAVRGRSCTVELGQLYIDASGHVLPCNSIAWEERRTIGFGNLHEESAKAILARRRHALATAHNSGRLGCHACDPLNFATNIRRGSGGPAPE</sequence>
<keyword evidence="3" id="KW-0408">Iron</keyword>
<gene>
    <name evidence="7" type="ORF">K7472_02465</name>
</gene>
<dbReference type="Pfam" id="PF04055">
    <property type="entry name" value="Radical_SAM"/>
    <property type="match status" value="1"/>
</dbReference>
<dbReference type="InterPro" id="IPR023885">
    <property type="entry name" value="4Fe4S-binding_SPASM_dom"/>
</dbReference>
<dbReference type="InterPro" id="IPR007197">
    <property type="entry name" value="rSAM"/>
</dbReference>
<dbReference type="InterPro" id="IPR050377">
    <property type="entry name" value="Radical_SAM_PqqE_MftC-like"/>
</dbReference>
<dbReference type="EMBL" id="JAINVZ010000001">
    <property type="protein sequence ID" value="MBY8883709.1"/>
    <property type="molecule type" value="Genomic_DNA"/>
</dbReference>
<feature type="domain" description="4Fe4S-binding SPASM" evidence="6">
    <location>
        <begin position="247"/>
        <end position="311"/>
    </location>
</feature>
<proteinExistence type="predicted"/>
<reference evidence="7 8" key="1">
    <citation type="submission" date="2021-08" db="EMBL/GenBank/DDBJ databases">
        <title>Streptomyces sp. PTM05 isolated from lichen.</title>
        <authorList>
            <person name="Somphong A."/>
            <person name="Phongsopitanun W."/>
            <person name="Tanasupawat S."/>
        </authorList>
    </citation>
    <scope>NUCLEOTIDE SEQUENCE [LARGE SCALE GENOMIC DNA]</scope>
    <source>
        <strain evidence="7 8">Ptm05</strain>
    </source>
</reference>
<dbReference type="SFLD" id="SFLDG01067">
    <property type="entry name" value="SPASM/twitch_domain_containing"/>
    <property type="match status" value="1"/>
</dbReference>
<dbReference type="CDD" id="cd21109">
    <property type="entry name" value="SPASM"/>
    <property type="match status" value="1"/>
</dbReference>
<dbReference type="InterPro" id="IPR058240">
    <property type="entry name" value="rSAM_sf"/>
</dbReference>
<dbReference type="PANTHER" id="PTHR11228">
    <property type="entry name" value="RADICAL SAM DOMAIN PROTEIN"/>
    <property type="match status" value="1"/>
</dbReference>
<evidence type="ECO:0000313" key="7">
    <source>
        <dbReference type="EMBL" id="MBY8883709.1"/>
    </source>
</evidence>
<dbReference type="SFLD" id="SFLDS00029">
    <property type="entry name" value="Radical_SAM"/>
    <property type="match status" value="1"/>
</dbReference>
<evidence type="ECO:0000313" key="8">
    <source>
        <dbReference type="Proteomes" id="UP001198565"/>
    </source>
</evidence>
<evidence type="ECO:0000256" key="1">
    <source>
        <dbReference type="ARBA" id="ARBA00022691"/>
    </source>
</evidence>
<evidence type="ECO:0000259" key="6">
    <source>
        <dbReference type="Pfam" id="PF13186"/>
    </source>
</evidence>
<name>A0ABS7QPH2_9ACTN</name>
<dbReference type="Gene3D" id="3.20.20.70">
    <property type="entry name" value="Aldolase class I"/>
    <property type="match status" value="1"/>
</dbReference>
<protein>
    <submittedName>
        <fullName evidence="7">Radical SAM protein</fullName>
    </submittedName>
</protein>
<feature type="domain" description="Radical SAM core" evidence="5">
    <location>
        <begin position="17"/>
        <end position="165"/>
    </location>
</feature>
<comment type="caution">
    <text evidence="7">The sequence shown here is derived from an EMBL/GenBank/DDBJ whole genome shotgun (WGS) entry which is preliminary data.</text>
</comment>
<evidence type="ECO:0000256" key="2">
    <source>
        <dbReference type="ARBA" id="ARBA00022723"/>
    </source>
</evidence>
<dbReference type="PANTHER" id="PTHR11228:SF34">
    <property type="entry name" value="TUNGSTEN-CONTAINING ALDEHYDE FERREDOXIN OXIDOREDUCTASE COFACTOR MODIFYING PROTEIN"/>
    <property type="match status" value="1"/>
</dbReference>
<evidence type="ECO:0000256" key="3">
    <source>
        <dbReference type="ARBA" id="ARBA00023004"/>
    </source>
</evidence>
<dbReference type="RefSeq" id="WP_222973422.1">
    <property type="nucleotide sequence ID" value="NZ_JAINVZ010000001.1"/>
</dbReference>
<keyword evidence="1" id="KW-0949">S-adenosyl-L-methionine</keyword>
<dbReference type="SUPFAM" id="SSF102114">
    <property type="entry name" value="Radical SAM enzymes"/>
    <property type="match status" value="1"/>
</dbReference>
<dbReference type="InterPro" id="IPR013785">
    <property type="entry name" value="Aldolase_TIM"/>
</dbReference>
<evidence type="ECO:0000256" key="4">
    <source>
        <dbReference type="ARBA" id="ARBA00023014"/>
    </source>
</evidence>
<keyword evidence="4" id="KW-0411">Iron-sulfur</keyword>
<keyword evidence="2" id="KW-0479">Metal-binding</keyword>
<dbReference type="Proteomes" id="UP001198565">
    <property type="component" value="Unassembled WGS sequence"/>
</dbReference>
<organism evidence="7 8">
    <name type="scientific">Streptantibioticus parmotrematis</name>
    <dbReference type="NCBI Taxonomy" id="2873249"/>
    <lineage>
        <taxon>Bacteria</taxon>
        <taxon>Bacillati</taxon>
        <taxon>Actinomycetota</taxon>
        <taxon>Actinomycetes</taxon>
        <taxon>Kitasatosporales</taxon>
        <taxon>Streptomycetaceae</taxon>
        <taxon>Streptantibioticus</taxon>
    </lineage>
</organism>
<evidence type="ECO:0000259" key="5">
    <source>
        <dbReference type="Pfam" id="PF04055"/>
    </source>
</evidence>
<keyword evidence="8" id="KW-1185">Reference proteome</keyword>
<dbReference type="Pfam" id="PF13186">
    <property type="entry name" value="SPASM"/>
    <property type="match status" value="1"/>
</dbReference>
<accession>A0ABS7QPH2</accession>